<name>A0ACB8S197_9AGAM</name>
<gene>
    <name evidence="1" type="ORF">FA95DRAFT_1488384</name>
</gene>
<evidence type="ECO:0000313" key="2">
    <source>
        <dbReference type="Proteomes" id="UP000814033"/>
    </source>
</evidence>
<keyword evidence="2" id="KW-1185">Reference proteome</keyword>
<reference evidence="1" key="1">
    <citation type="submission" date="2021-02" db="EMBL/GenBank/DDBJ databases">
        <authorList>
            <consortium name="DOE Joint Genome Institute"/>
            <person name="Ahrendt S."/>
            <person name="Looney B.P."/>
            <person name="Miyauchi S."/>
            <person name="Morin E."/>
            <person name="Drula E."/>
            <person name="Courty P.E."/>
            <person name="Chicoki N."/>
            <person name="Fauchery L."/>
            <person name="Kohler A."/>
            <person name="Kuo A."/>
            <person name="Labutti K."/>
            <person name="Pangilinan J."/>
            <person name="Lipzen A."/>
            <person name="Riley R."/>
            <person name="Andreopoulos W."/>
            <person name="He G."/>
            <person name="Johnson J."/>
            <person name="Barry K.W."/>
            <person name="Grigoriev I.V."/>
            <person name="Nagy L."/>
            <person name="Hibbett D."/>
            <person name="Henrissat B."/>
            <person name="Matheny P.B."/>
            <person name="Labbe J."/>
            <person name="Martin F."/>
        </authorList>
    </citation>
    <scope>NUCLEOTIDE SEQUENCE</scope>
    <source>
        <strain evidence="1">FP105234-sp</strain>
    </source>
</reference>
<dbReference type="EMBL" id="MU275868">
    <property type="protein sequence ID" value="KAI0049887.1"/>
    <property type="molecule type" value="Genomic_DNA"/>
</dbReference>
<accession>A0ACB8S197</accession>
<proteinExistence type="predicted"/>
<comment type="caution">
    <text evidence="1">The sequence shown here is derived from an EMBL/GenBank/DDBJ whole genome shotgun (WGS) entry which is preliminary data.</text>
</comment>
<evidence type="ECO:0000313" key="1">
    <source>
        <dbReference type="EMBL" id="KAI0049887.1"/>
    </source>
</evidence>
<protein>
    <submittedName>
        <fullName evidence="1">Uncharacterized protein</fullName>
    </submittedName>
</protein>
<reference evidence="1" key="2">
    <citation type="journal article" date="2022" name="New Phytol.">
        <title>Evolutionary transition to the ectomycorrhizal habit in the genomes of a hyperdiverse lineage of mushroom-forming fungi.</title>
        <authorList>
            <person name="Looney B."/>
            <person name="Miyauchi S."/>
            <person name="Morin E."/>
            <person name="Drula E."/>
            <person name="Courty P.E."/>
            <person name="Kohler A."/>
            <person name="Kuo A."/>
            <person name="LaButti K."/>
            <person name="Pangilinan J."/>
            <person name="Lipzen A."/>
            <person name="Riley R."/>
            <person name="Andreopoulos W."/>
            <person name="He G."/>
            <person name="Johnson J."/>
            <person name="Nolan M."/>
            <person name="Tritt A."/>
            <person name="Barry K.W."/>
            <person name="Grigoriev I.V."/>
            <person name="Nagy L.G."/>
            <person name="Hibbett D."/>
            <person name="Henrissat B."/>
            <person name="Matheny P.B."/>
            <person name="Labbe J."/>
            <person name="Martin F.M."/>
        </authorList>
    </citation>
    <scope>NUCLEOTIDE SEQUENCE</scope>
    <source>
        <strain evidence="1">FP105234-sp</strain>
    </source>
</reference>
<organism evidence="1 2">
    <name type="scientific">Auriscalpium vulgare</name>
    <dbReference type="NCBI Taxonomy" id="40419"/>
    <lineage>
        <taxon>Eukaryota</taxon>
        <taxon>Fungi</taxon>
        <taxon>Dikarya</taxon>
        <taxon>Basidiomycota</taxon>
        <taxon>Agaricomycotina</taxon>
        <taxon>Agaricomycetes</taxon>
        <taxon>Russulales</taxon>
        <taxon>Auriscalpiaceae</taxon>
        <taxon>Auriscalpium</taxon>
    </lineage>
</organism>
<dbReference type="Proteomes" id="UP000814033">
    <property type="component" value="Unassembled WGS sequence"/>
</dbReference>
<sequence length="662" mass="72506">MASAATQTSPPTYDEAGTSTDTEATTSTPGFTGVFRVGRKELHGPLVEAKHLKLHLGLLGAFVQLRQQLEAGRDAGLPEPAMRLEAERRWAWFVGLAVERFELWVKSLGRAPPTDAKQFAQNAAPPLDVWLVWHSYMLNPEAFADDCSRHKFLVPLNALLTSSDRFFFEALLGDMSELTPSEARAATWLSATGTPFDPLEATQALTHQNLICSVCQKAVQALYLENNGTGYAQRNFSATCPACDFVITKEKLAVFQFTSDLSLDMSSKTVRSSGTLRTGNNVPLEQLHTSRAIKEQILSAAPFRPTGSTMSEPGTPKSALEMAEAVGWSWSRVEKAVSPKVKARTGARIMGCYHDQRPFSVELVGAVLRQGSFITKMRDLHWTEVDYFDNPEDELVLHHANVRYHAFLDLMSSLPSSFLVPTLDIDLVWHTHQLTGPCYQRDCKAYVGRYVNHDDKVEETHLANAFDLTCRAWFDRFKVHYMQCGCPLPGDTIGQKLSRIASRSYPQSALSPPPELPELLVASHPSDHNSVAVPALPHYKANHRAFEKKMQRRRDRAARDGTSSKEQFDHGGLGFAPAFLVPVPLLWGEAGACVAGAGNIVGAGAWGGFAGCSAVSQLADSLTCGQLIRMCRALVHRVLLGAREVADGLVDAEAADDAGMDS</sequence>